<accession>A0A2X4TQX7</accession>
<dbReference type="SUPFAM" id="SSF48695">
    <property type="entry name" value="Multiheme cytochromes"/>
    <property type="match status" value="1"/>
</dbReference>
<dbReference type="AlphaFoldDB" id="A0A2X4TQX7"/>
<dbReference type="KEGG" id="rcr:NCTC10994_01056"/>
<dbReference type="STRING" id="1219011.GCA_001895045_00774"/>
<dbReference type="Proteomes" id="UP000249091">
    <property type="component" value="Chromosome 1"/>
</dbReference>
<organism evidence="2 3">
    <name type="scientific">Rhodococcus coprophilus</name>
    <dbReference type="NCBI Taxonomy" id="38310"/>
    <lineage>
        <taxon>Bacteria</taxon>
        <taxon>Bacillati</taxon>
        <taxon>Actinomycetota</taxon>
        <taxon>Actinomycetes</taxon>
        <taxon>Mycobacteriales</taxon>
        <taxon>Nocardiaceae</taxon>
        <taxon>Rhodococcus</taxon>
    </lineage>
</organism>
<reference evidence="2 3" key="1">
    <citation type="submission" date="2018-06" db="EMBL/GenBank/DDBJ databases">
        <authorList>
            <consortium name="Pathogen Informatics"/>
            <person name="Doyle S."/>
        </authorList>
    </citation>
    <scope>NUCLEOTIDE SEQUENCE [LARGE SCALE GENOMIC DNA]</scope>
    <source>
        <strain evidence="2 3">NCTC10994</strain>
    </source>
</reference>
<evidence type="ECO:0000313" key="3">
    <source>
        <dbReference type="Proteomes" id="UP000249091"/>
    </source>
</evidence>
<keyword evidence="3" id="KW-1185">Reference proteome</keyword>
<dbReference type="InterPro" id="IPR048037">
    <property type="entry name" value="DmmA-like_C"/>
</dbReference>
<evidence type="ECO:0000259" key="1">
    <source>
        <dbReference type="Pfam" id="PF22289"/>
    </source>
</evidence>
<gene>
    <name evidence="2" type="ORF">NCTC10994_01056</name>
</gene>
<evidence type="ECO:0000313" key="2">
    <source>
        <dbReference type="EMBL" id="SQI29501.1"/>
    </source>
</evidence>
<dbReference type="NCBIfam" id="NF041259">
    <property type="entry name" value="mono_DmmA_fam"/>
    <property type="match status" value="1"/>
</dbReference>
<proteinExistence type="predicted"/>
<name>A0A2X4TQX7_9NOCA</name>
<dbReference type="EMBL" id="LS483468">
    <property type="protein sequence ID" value="SQI29501.1"/>
    <property type="molecule type" value="Genomic_DNA"/>
</dbReference>
<sequence>MSVCMDTTSMPRWDEERRIAEGGRTVTILSFGEEAGEPARKLLPLFAGRRVDWVRLPTEWGEIAARVLGRQLDASRVGWRLILVGPEASVLAAYAAAIAGGLLDAEIMPVPVGSADRTVYCAHCHATHLAAVEVGRSTTCPRCHTELVVYHHVSRTHGAYLGYMIDAEERW</sequence>
<dbReference type="Pfam" id="PF22289">
    <property type="entry name" value="DmmA-like_C"/>
    <property type="match status" value="1"/>
</dbReference>
<dbReference type="InterPro" id="IPR036280">
    <property type="entry name" value="Multihaem_cyt_sf"/>
</dbReference>
<protein>
    <recommendedName>
        <fullName evidence="1">Dimethylamine monooxygenase subunit DmmA-like C-terminal domain-containing protein</fullName>
    </recommendedName>
</protein>
<feature type="domain" description="Dimethylamine monooxygenase subunit DmmA-like C-terminal" evidence="1">
    <location>
        <begin position="119"/>
        <end position="162"/>
    </location>
</feature>